<dbReference type="EMBL" id="LR594052">
    <property type="protein sequence ID" value="VTT42497.1"/>
    <property type="molecule type" value="Genomic_DNA"/>
</dbReference>
<evidence type="ECO:0000313" key="2">
    <source>
        <dbReference type="EMBL" id="VTT42497.1"/>
    </source>
</evidence>
<reference evidence="2 3" key="1">
    <citation type="submission" date="2019-05" db="EMBL/GenBank/DDBJ databases">
        <authorList>
            <consortium name="Pathogen Informatics"/>
        </authorList>
    </citation>
    <scope>NUCLEOTIDE SEQUENCE [LARGE SCALE GENOMIC DNA]</scope>
    <source>
        <strain evidence="2 3">NCTC10924</strain>
    </source>
</reference>
<feature type="transmembrane region" description="Helical" evidence="1">
    <location>
        <begin position="45"/>
        <end position="64"/>
    </location>
</feature>
<gene>
    <name evidence="2" type="ORF">NCTC10924_00594</name>
</gene>
<keyword evidence="1" id="KW-0472">Membrane</keyword>
<keyword evidence="1" id="KW-1133">Transmembrane helix</keyword>
<name>A0A4V0H4G6_STRPO</name>
<dbReference type="InterPro" id="IPR025037">
    <property type="entry name" value="DUF3923"/>
</dbReference>
<proteinExistence type="predicted"/>
<evidence type="ECO:0000313" key="3">
    <source>
        <dbReference type="Proteomes" id="UP000306241"/>
    </source>
</evidence>
<accession>A0A4V0H4G6</accession>
<dbReference type="RefSeq" id="WP_039984817.1">
    <property type="nucleotide sequence ID" value="NZ_FZQN01000001.1"/>
</dbReference>
<protein>
    <submittedName>
        <fullName evidence="2">Uncharacterized protein</fullName>
    </submittedName>
</protein>
<feature type="transmembrane region" description="Helical" evidence="1">
    <location>
        <begin position="7"/>
        <end position="25"/>
    </location>
</feature>
<organism evidence="2 3">
    <name type="scientific">Streptococcus porcinus</name>
    <dbReference type="NCBI Taxonomy" id="1340"/>
    <lineage>
        <taxon>Bacteria</taxon>
        <taxon>Bacillati</taxon>
        <taxon>Bacillota</taxon>
        <taxon>Bacilli</taxon>
        <taxon>Lactobacillales</taxon>
        <taxon>Streptococcaceae</taxon>
        <taxon>Streptococcus</taxon>
    </lineage>
</organism>
<evidence type="ECO:0000256" key="1">
    <source>
        <dbReference type="SAM" id="Phobius"/>
    </source>
</evidence>
<keyword evidence="1" id="KW-0812">Transmembrane</keyword>
<dbReference type="Pfam" id="PF13061">
    <property type="entry name" value="DUF3923"/>
    <property type="match status" value="1"/>
</dbReference>
<dbReference type="Proteomes" id="UP000306241">
    <property type="component" value="Chromosome"/>
</dbReference>
<dbReference type="AlphaFoldDB" id="A0A4V0H4G6"/>
<sequence length="72" mass="8505">MKKTLLIFNLTLFVLFFIVAFFLWTRETDGTGTIQTTHSRLFTELVWWAFYLLILALQSLIILIKKAITHDK</sequence>